<evidence type="ECO:0000256" key="2">
    <source>
        <dbReference type="SAM" id="Phobius"/>
    </source>
</evidence>
<protein>
    <submittedName>
        <fullName evidence="3">DUF3014 domain-containing protein</fullName>
    </submittedName>
</protein>
<dbReference type="InterPro" id="IPR021382">
    <property type="entry name" value="DUF3014"/>
</dbReference>
<gene>
    <name evidence="3" type="ORF">WKW77_09330</name>
</gene>
<evidence type="ECO:0000313" key="3">
    <source>
        <dbReference type="EMBL" id="MEJ8811267.1"/>
    </source>
</evidence>
<name>A0ABU8VC77_9BURK</name>
<dbReference type="Proteomes" id="UP001365846">
    <property type="component" value="Unassembled WGS sequence"/>
</dbReference>
<feature type="compositionally biased region" description="Low complexity" evidence="1">
    <location>
        <begin position="46"/>
        <end position="56"/>
    </location>
</feature>
<keyword evidence="2" id="KW-0472">Membrane</keyword>
<organism evidence="3 4">
    <name type="scientific">Variovorax ureilyticus</name>
    <dbReference type="NCBI Taxonomy" id="1836198"/>
    <lineage>
        <taxon>Bacteria</taxon>
        <taxon>Pseudomonadati</taxon>
        <taxon>Pseudomonadota</taxon>
        <taxon>Betaproteobacteria</taxon>
        <taxon>Burkholderiales</taxon>
        <taxon>Comamonadaceae</taxon>
        <taxon>Variovorax</taxon>
    </lineage>
</organism>
<evidence type="ECO:0000256" key="1">
    <source>
        <dbReference type="SAM" id="MobiDB-lite"/>
    </source>
</evidence>
<feature type="region of interest" description="Disordered" evidence="1">
    <location>
        <begin position="44"/>
        <end position="85"/>
    </location>
</feature>
<keyword evidence="2" id="KW-0812">Transmembrane</keyword>
<feature type="transmembrane region" description="Helical" evidence="2">
    <location>
        <begin position="18"/>
        <end position="36"/>
    </location>
</feature>
<dbReference type="Pfam" id="PF11219">
    <property type="entry name" value="DUF3014"/>
    <property type="match status" value="1"/>
</dbReference>
<accession>A0ABU8VC77</accession>
<proteinExistence type="predicted"/>
<keyword evidence="4" id="KW-1185">Reference proteome</keyword>
<sequence length="297" mass="33171">MPQYDDPAEFRPARESSMWVPVIVIVAVLVAAFGWWRWSQHREAPPEAQSTATAPQPQTPPADVPPQPPVATGPLNPMDNLAEPEKSLPALNDADSHVTSALNDLLGRKNVTSYLQLDGFVRRAVATVDNLPREHATARVWPVLPTPQRFTVQGNGDVKTISPDNGARYTPFVLFVESIDPARAVALYARLYPLFQEAFEELGYPNRYFNDRLVAVLDHLLKTPEPSGPVQVKITEVKGERPLENPWTRYEFVDPQLEALSAGQKLLIRMGPVNERRMKARLSELRRLVATGTMAKK</sequence>
<comment type="caution">
    <text evidence="3">The sequence shown here is derived from an EMBL/GenBank/DDBJ whole genome shotgun (WGS) entry which is preliminary data.</text>
</comment>
<keyword evidence="2" id="KW-1133">Transmembrane helix</keyword>
<dbReference type="RefSeq" id="WP_340356572.1">
    <property type="nucleotide sequence ID" value="NZ_JBBKZU010000003.1"/>
</dbReference>
<reference evidence="3 4" key="1">
    <citation type="submission" date="2024-03" db="EMBL/GenBank/DDBJ databases">
        <title>Novel species of the genus Variovorax.</title>
        <authorList>
            <person name="Liu Q."/>
            <person name="Xin Y.-H."/>
        </authorList>
    </citation>
    <scope>NUCLEOTIDE SEQUENCE [LARGE SCALE GENOMIC DNA]</scope>
    <source>
        <strain evidence="3 4">KACC 18899</strain>
    </source>
</reference>
<evidence type="ECO:0000313" key="4">
    <source>
        <dbReference type="Proteomes" id="UP001365846"/>
    </source>
</evidence>
<dbReference type="EMBL" id="JBBKZU010000003">
    <property type="protein sequence ID" value="MEJ8811267.1"/>
    <property type="molecule type" value="Genomic_DNA"/>
</dbReference>
<feature type="compositionally biased region" description="Pro residues" evidence="1">
    <location>
        <begin position="57"/>
        <end position="71"/>
    </location>
</feature>